<dbReference type="InterPro" id="IPR045851">
    <property type="entry name" value="AMP-bd_C_sf"/>
</dbReference>
<dbReference type="SUPFAM" id="SSF56801">
    <property type="entry name" value="Acetyl-CoA synthetase-like"/>
    <property type="match status" value="1"/>
</dbReference>
<evidence type="ECO:0000313" key="3">
    <source>
        <dbReference type="EMBL" id="CAF4467828.1"/>
    </source>
</evidence>
<dbReference type="Proteomes" id="UP000682733">
    <property type="component" value="Unassembled WGS sequence"/>
</dbReference>
<organism evidence="3 4">
    <name type="scientific">Didymodactylos carnosus</name>
    <dbReference type="NCBI Taxonomy" id="1234261"/>
    <lineage>
        <taxon>Eukaryota</taxon>
        <taxon>Metazoa</taxon>
        <taxon>Spiralia</taxon>
        <taxon>Gnathifera</taxon>
        <taxon>Rotifera</taxon>
        <taxon>Eurotatoria</taxon>
        <taxon>Bdelloidea</taxon>
        <taxon>Philodinida</taxon>
        <taxon>Philodinidae</taxon>
        <taxon>Didymodactylos</taxon>
    </lineage>
</organism>
<reference evidence="3" key="1">
    <citation type="submission" date="2021-02" db="EMBL/GenBank/DDBJ databases">
        <authorList>
            <person name="Nowell W R."/>
        </authorList>
    </citation>
    <scope>NUCLEOTIDE SEQUENCE</scope>
</reference>
<dbReference type="Gene3D" id="1.10.1200.10">
    <property type="entry name" value="ACP-like"/>
    <property type="match status" value="1"/>
</dbReference>
<dbReference type="EMBL" id="CAJOBA010086995">
    <property type="protein sequence ID" value="CAF4467828.1"/>
    <property type="molecule type" value="Genomic_DNA"/>
</dbReference>
<name>A0A8S2WZF0_9BILA</name>
<dbReference type="GO" id="GO:0044550">
    <property type="term" value="P:secondary metabolite biosynthetic process"/>
    <property type="evidence" value="ECO:0007669"/>
    <property type="project" value="TreeGrafter"/>
</dbReference>
<dbReference type="GO" id="GO:0005737">
    <property type="term" value="C:cytoplasm"/>
    <property type="evidence" value="ECO:0007669"/>
    <property type="project" value="TreeGrafter"/>
</dbReference>
<dbReference type="Gene3D" id="3.30.300.30">
    <property type="match status" value="1"/>
</dbReference>
<gene>
    <name evidence="2" type="ORF">OVA965_LOCUS44027</name>
    <name evidence="3" type="ORF">TMI583_LOCUS46553</name>
</gene>
<sequence>RIETGEIEQSIFKSSTDVSNCVVMKYDDYLVAYIESTVNDQTLLKMKIRQYCQLNLARYMIPSFFIILEQFPLNINRKLDRKQLPVPDLNQLLNNQEENTKPNTALEQSLHDIIVEALNFPMTTEINLNSSFNELGVTSFGMMKILTLIRKRLYSKVSIPLLFSNSSIYRLSNALRPLINNDNER</sequence>
<dbReference type="PANTHER" id="PTHR45527">
    <property type="entry name" value="NONRIBOSOMAL PEPTIDE SYNTHETASE"/>
    <property type="match status" value="1"/>
</dbReference>
<protein>
    <recommendedName>
        <fullName evidence="1">Carrier domain-containing protein</fullName>
    </recommendedName>
</protein>
<dbReference type="Pfam" id="PF00550">
    <property type="entry name" value="PP-binding"/>
    <property type="match status" value="1"/>
</dbReference>
<feature type="non-terminal residue" evidence="3">
    <location>
        <position position="1"/>
    </location>
</feature>
<dbReference type="PROSITE" id="PS50075">
    <property type="entry name" value="CARRIER"/>
    <property type="match status" value="1"/>
</dbReference>
<dbReference type="GO" id="GO:0031177">
    <property type="term" value="F:phosphopantetheine binding"/>
    <property type="evidence" value="ECO:0007669"/>
    <property type="project" value="TreeGrafter"/>
</dbReference>
<feature type="domain" description="Carrier" evidence="1">
    <location>
        <begin position="104"/>
        <end position="179"/>
    </location>
</feature>
<dbReference type="AlphaFoldDB" id="A0A8S2WZF0"/>
<dbReference type="GO" id="GO:0043041">
    <property type="term" value="P:amino acid activation for nonribosomal peptide biosynthetic process"/>
    <property type="evidence" value="ECO:0007669"/>
    <property type="project" value="TreeGrafter"/>
</dbReference>
<dbReference type="EMBL" id="CAJNOK010060744">
    <property type="protein sequence ID" value="CAF1636332.1"/>
    <property type="molecule type" value="Genomic_DNA"/>
</dbReference>
<evidence type="ECO:0000259" key="1">
    <source>
        <dbReference type="PROSITE" id="PS50075"/>
    </source>
</evidence>
<accession>A0A8S2WZF0</accession>
<proteinExistence type="predicted"/>
<dbReference type="InterPro" id="IPR009081">
    <property type="entry name" value="PP-bd_ACP"/>
</dbReference>
<evidence type="ECO:0000313" key="4">
    <source>
        <dbReference type="Proteomes" id="UP000682733"/>
    </source>
</evidence>
<dbReference type="SUPFAM" id="SSF47336">
    <property type="entry name" value="ACP-like"/>
    <property type="match status" value="1"/>
</dbReference>
<dbReference type="Proteomes" id="UP000677228">
    <property type="component" value="Unassembled WGS sequence"/>
</dbReference>
<dbReference type="PANTHER" id="PTHR45527:SF1">
    <property type="entry name" value="FATTY ACID SYNTHASE"/>
    <property type="match status" value="1"/>
</dbReference>
<dbReference type="InterPro" id="IPR036736">
    <property type="entry name" value="ACP-like_sf"/>
</dbReference>
<evidence type="ECO:0000313" key="2">
    <source>
        <dbReference type="EMBL" id="CAF1636332.1"/>
    </source>
</evidence>
<comment type="caution">
    <text evidence="3">The sequence shown here is derived from an EMBL/GenBank/DDBJ whole genome shotgun (WGS) entry which is preliminary data.</text>
</comment>